<dbReference type="EMBL" id="JSZA02000204">
    <property type="protein sequence ID" value="TGO02159.1"/>
    <property type="molecule type" value="Genomic_DNA"/>
</dbReference>
<organism evidence="2 3">
    <name type="scientific">Candidatus Thiomargarita nelsonii</name>
    <dbReference type="NCBI Taxonomy" id="1003181"/>
    <lineage>
        <taxon>Bacteria</taxon>
        <taxon>Pseudomonadati</taxon>
        <taxon>Pseudomonadota</taxon>
        <taxon>Gammaproteobacteria</taxon>
        <taxon>Thiotrichales</taxon>
        <taxon>Thiotrichaceae</taxon>
        <taxon>Thiomargarita</taxon>
    </lineage>
</organism>
<name>A0A4E0QLF7_9GAMM</name>
<gene>
    <name evidence="2" type="ORF">PN36_29455</name>
</gene>
<comment type="caution">
    <text evidence="2">The sequence shown here is derived from an EMBL/GenBank/DDBJ whole genome shotgun (WGS) entry which is preliminary data.</text>
</comment>
<sequence length="113" mass="12479">MSSLTQNQSKKQAQLQQQLAKRQQALAKIERYASLSNKKAQIDLLNAKIHLNEVPSEDKIGQLYAQAKVKEAEADKALAPSDEDEPDDNTEPSSDIASTLTETSVSQLEDQCH</sequence>
<evidence type="ECO:0000313" key="3">
    <source>
        <dbReference type="Proteomes" id="UP000030428"/>
    </source>
</evidence>
<feature type="compositionally biased region" description="Polar residues" evidence="1">
    <location>
        <begin position="91"/>
        <end position="113"/>
    </location>
</feature>
<keyword evidence="3" id="KW-1185">Reference proteome</keyword>
<accession>A0A4E0QLF7</accession>
<feature type="region of interest" description="Disordered" evidence="1">
    <location>
        <begin position="71"/>
        <end position="113"/>
    </location>
</feature>
<feature type="compositionally biased region" description="Acidic residues" evidence="1">
    <location>
        <begin position="81"/>
        <end position="90"/>
    </location>
</feature>
<evidence type="ECO:0000256" key="1">
    <source>
        <dbReference type="SAM" id="MobiDB-lite"/>
    </source>
</evidence>
<protein>
    <submittedName>
        <fullName evidence="2">Uncharacterized protein</fullName>
    </submittedName>
</protein>
<evidence type="ECO:0000313" key="2">
    <source>
        <dbReference type="EMBL" id="TGO02159.1"/>
    </source>
</evidence>
<reference evidence="2 3" key="1">
    <citation type="journal article" date="2016" name="Front. Microbiol.">
        <title>Single-Cell (Meta-)Genomics of a Dimorphic Candidatus Thiomargarita nelsonii Reveals Genomic Plasticity.</title>
        <authorList>
            <person name="Flood B.E."/>
            <person name="Fliss P."/>
            <person name="Jones D.S."/>
            <person name="Dick G.J."/>
            <person name="Jain S."/>
            <person name="Kaster A.K."/>
            <person name="Winkel M."/>
            <person name="Mussmann M."/>
            <person name="Bailey J."/>
        </authorList>
    </citation>
    <scope>NUCLEOTIDE SEQUENCE [LARGE SCALE GENOMIC DNA]</scope>
    <source>
        <strain evidence="2">Hydrate Ridge</strain>
    </source>
</reference>
<dbReference type="Proteomes" id="UP000030428">
    <property type="component" value="Unassembled WGS sequence"/>
</dbReference>
<dbReference type="AlphaFoldDB" id="A0A4E0QLF7"/>
<feature type="region of interest" description="Disordered" evidence="1">
    <location>
        <begin position="1"/>
        <end position="20"/>
    </location>
</feature>
<proteinExistence type="predicted"/>